<evidence type="ECO:0000313" key="1">
    <source>
        <dbReference type="EMBL" id="MBB5159730.1"/>
    </source>
</evidence>
<proteinExistence type="predicted"/>
<protein>
    <submittedName>
        <fullName evidence="1">Uncharacterized protein</fullName>
    </submittedName>
</protein>
<dbReference type="EMBL" id="JACHIW010000002">
    <property type="protein sequence ID" value="MBB5159730.1"/>
    <property type="molecule type" value="Genomic_DNA"/>
</dbReference>
<dbReference type="Proteomes" id="UP000584374">
    <property type="component" value="Unassembled WGS sequence"/>
</dbReference>
<accession>A0A840QI38</accession>
<keyword evidence="2" id="KW-1185">Reference proteome</keyword>
<evidence type="ECO:0000313" key="2">
    <source>
        <dbReference type="Proteomes" id="UP000584374"/>
    </source>
</evidence>
<name>A0A840QI38_9PSEU</name>
<dbReference type="AlphaFoldDB" id="A0A840QI38"/>
<reference evidence="1 2" key="1">
    <citation type="submission" date="2020-08" db="EMBL/GenBank/DDBJ databases">
        <title>Sequencing the genomes of 1000 actinobacteria strains.</title>
        <authorList>
            <person name="Klenk H.-P."/>
        </authorList>
    </citation>
    <scope>NUCLEOTIDE SEQUENCE [LARGE SCALE GENOMIC DNA]</scope>
    <source>
        <strain evidence="1 2">DSM 45584</strain>
    </source>
</reference>
<comment type="caution">
    <text evidence="1">The sequence shown here is derived from an EMBL/GenBank/DDBJ whole genome shotgun (WGS) entry which is preliminary data.</text>
</comment>
<sequence length="84" mass="9698">MNIGSCLSAAEITDMFEPIPCADCLKGLHRWSAVQAETYAAVLTRWHCACSDCYCDVRKVKVGLKERSRRWRLLRRVQRGLERL</sequence>
<gene>
    <name evidence="1" type="ORF">BJ970_007329</name>
</gene>
<organism evidence="1 2">
    <name type="scientific">Saccharopolyspora phatthalungensis</name>
    <dbReference type="NCBI Taxonomy" id="664693"/>
    <lineage>
        <taxon>Bacteria</taxon>
        <taxon>Bacillati</taxon>
        <taxon>Actinomycetota</taxon>
        <taxon>Actinomycetes</taxon>
        <taxon>Pseudonocardiales</taxon>
        <taxon>Pseudonocardiaceae</taxon>
        <taxon>Saccharopolyspora</taxon>
    </lineage>
</organism>